<evidence type="ECO:0000313" key="3">
    <source>
        <dbReference type="Proteomes" id="UP000007350"/>
    </source>
</evidence>
<keyword evidence="3" id="KW-1185">Reference proteome</keyword>
<evidence type="ECO:0000313" key="2">
    <source>
        <dbReference type="EMBL" id="EKF39075.1"/>
    </source>
</evidence>
<accession>K2NI77</accession>
<feature type="region of interest" description="Disordered" evidence="1">
    <location>
        <begin position="201"/>
        <end position="230"/>
    </location>
</feature>
<dbReference type="Proteomes" id="UP000007350">
    <property type="component" value="Unassembled WGS sequence"/>
</dbReference>
<dbReference type="AlphaFoldDB" id="K2NI77"/>
<gene>
    <name evidence="2" type="ORF">MOQ_000702</name>
</gene>
<name>K2NI77_TRYCR</name>
<dbReference type="OrthoDB" id="251869at2759"/>
<organism evidence="2 3">
    <name type="scientific">Trypanosoma cruzi marinkellei</name>
    <dbReference type="NCBI Taxonomy" id="85056"/>
    <lineage>
        <taxon>Eukaryota</taxon>
        <taxon>Discoba</taxon>
        <taxon>Euglenozoa</taxon>
        <taxon>Kinetoplastea</taxon>
        <taxon>Metakinetoplastina</taxon>
        <taxon>Trypanosomatida</taxon>
        <taxon>Trypanosomatidae</taxon>
        <taxon>Trypanosoma</taxon>
        <taxon>Schizotrypanum</taxon>
    </lineage>
</organism>
<sequence>MSFFSSFFLSGGVQPQNTYCPRGRNEKKKIIENCVPVFMQVMFEQMEDDLSGVFLVPVHLRRNRVLTACIFDDDDNDVDVYREEESSRRSRSTYRSTTCIEEHVRARVEKQEFREAELCAQKRHAIDHDAPFCVRRKSSFLTHTNLKSGAAYAPRGGAGNCNPDVALKPSCPTAAGELRGHGRKRHRDKVMLPHLDRKFLVQKNVSPASASTRRERSPGRLPPLSSGGVS</sequence>
<comment type="caution">
    <text evidence="2">The sequence shown here is derived from an EMBL/GenBank/DDBJ whole genome shotgun (WGS) entry which is preliminary data.</text>
</comment>
<evidence type="ECO:0000256" key="1">
    <source>
        <dbReference type="SAM" id="MobiDB-lite"/>
    </source>
</evidence>
<protein>
    <submittedName>
        <fullName evidence="2">Uncharacterized protein</fullName>
    </submittedName>
</protein>
<dbReference type="EMBL" id="AHKC01001688">
    <property type="protein sequence ID" value="EKF39075.1"/>
    <property type="molecule type" value="Genomic_DNA"/>
</dbReference>
<reference evidence="2 3" key="1">
    <citation type="journal article" date="2012" name="BMC Genomics">
        <title>Comparative genomic analysis of human infective Trypanosoma cruzi lineages with the bat-restricted subspecies T. cruzi marinkellei.</title>
        <authorList>
            <person name="Franzen O."/>
            <person name="Talavera-Lopez C."/>
            <person name="Ochaya S."/>
            <person name="Butler C.E."/>
            <person name="Messenger L.A."/>
            <person name="Lewis M.D."/>
            <person name="Llewellyn M.S."/>
            <person name="Marinkelle C.J."/>
            <person name="Tyler K.M."/>
            <person name="Miles M.A."/>
            <person name="Andersson B."/>
        </authorList>
    </citation>
    <scope>NUCLEOTIDE SEQUENCE [LARGE SCALE GENOMIC DNA]</scope>
    <source>
        <strain evidence="2 3">B7</strain>
    </source>
</reference>
<proteinExistence type="predicted"/>